<dbReference type="InterPro" id="IPR015943">
    <property type="entry name" value="WD40/YVTN_repeat-like_dom_sf"/>
</dbReference>
<name>A0A0F9GD12_9ZZZZ</name>
<dbReference type="Pfam" id="PF07494">
    <property type="entry name" value="Reg_prop"/>
    <property type="match status" value="4"/>
</dbReference>
<dbReference type="GO" id="GO:0000155">
    <property type="term" value="F:phosphorelay sensor kinase activity"/>
    <property type="evidence" value="ECO:0007669"/>
    <property type="project" value="TreeGrafter"/>
</dbReference>
<evidence type="ECO:0000313" key="3">
    <source>
        <dbReference type="EMBL" id="KKL96719.1"/>
    </source>
</evidence>
<feature type="non-terminal residue" evidence="3">
    <location>
        <position position="1"/>
    </location>
</feature>
<accession>A0A0F9GD12</accession>
<dbReference type="Gene3D" id="2.130.10.10">
    <property type="entry name" value="YVTN repeat-like/Quinoprotein amine dehydrogenase"/>
    <property type="match status" value="3"/>
</dbReference>
<evidence type="ECO:0008006" key="4">
    <source>
        <dbReference type="Google" id="ProtNLM"/>
    </source>
</evidence>
<feature type="compositionally biased region" description="Polar residues" evidence="2">
    <location>
        <begin position="1"/>
        <end position="15"/>
    </location>
</feature>
<dbReference type="PANTHER" id="PTHR43547">
    <property type="entry name" value="TWO-COMPONENT HISTIDINE KINASE"/>
    <property type="match status" value="1"/>
</dbReference>
<keyword evidence="1" id="KW-0597">Phosphoprotein</keyword>
<dbReference type="InterPro" id="IPR011110">
    <property type="entry name" value="Reg_prop"/>
</dbReference>
<dbReference type="EMBL" id="LAZR01018356">
    <property type="protein sequence ID" value="KKL96719.1"/>
    <property type="molecule type" value="Genomic_DNA"/>
</dbReference>
<sequence length="370" mass="39980">LLLTSCNGKRQSSSDEMPPLHPPPQTIAVNTKEGYVINPFTGDSIQPIVNSLGNLIITGRPVPATGKAIHPDSVAPPKIISAGKPKVVSAKLNVHEIPKALTVIPVNKQRLKTFTPGVDTSSFVLVNSTGDTVPTGVPIPTKGKVVPCIQAPPVIALQPDMKDNASINMKYLDVDQGMNSSHVLSILEDSHGNLWFGTHDGGVSRYNGETFTNFTKKEGLSDNIVYSILEDSHGNLWFGTYLGGVSVYDGQTFTHYTENEGLSNNWVRSILEDSKGNIWFGTGGGGVSMYNGETITHFTKKEGLCSNNVRSILEDRHGNLWICTEGGGVSMYNGKTFTSFTEKEGLSNNMSIQSWRIARAICGLVQAMEE</sequence>
<evidence type="ECO:0000256" key="2">
    <source>
        <dbReference type="SAM" id="MobiDB-lite"/>
    </source>
</evidence>
<protein>
    <recommendedName>
        <fullName evidence="4">Two component regulator three Y domain-containing protein</fullName>
    </recommendedName>
</protein>
<organism evidence="3">
    <name type="scientific">marine sediment metagenome</name>
    <dbReference type="NCBI Taxonomy" id="412755"/>
    <lineage>
        <taxon>unclassified sequences</taxon>
        <taxon>metagenomes</taxon>
        <taxon>ecological metagenomes</taxon>
    </lineage>
</organism>
<feature type="region of interest" description="Disordered" evidence="2">
    <location>
        <begin position="1"/>
        <end position="23"/>
    </location>
</feature>
<reference evidence="3" key="1">
    <citation type="journal article" date="2015" name="Nature">
        <title>Complex archaea that bridge the gap between prokaryotes and eukaryotes.</title>
        <authorList>
            <person name="Spang A."/>
            <person name="Saw J.H."/>
            <person name="Jorgensen S.L."/>
            <person name="Zaremba-Niedzwiedzka K."/>
            <person name="Martijn J."/>
            <person name="Lind A.E."/>
            <person name="van Eijk R."/>
            <person name="Schleper C."/>
            <person name="Guy L."/>
            <person name="Ettema T.J."/>
        </authorList>
    </citation>
    <scope>NUCLEOTIDE SEQUENCE</scope>
</reference>
<comment type="caution">
    <text evidence="3">The sequence shown here is derived from an EMBL/GenBank/DDBJ whole genome shotgun (WGS) entry which is preliminary data.</text>
</comment>
<gene>
    <name evidence="3" type="ORF">LCGC14_1841660</name>
</gene>
<dbReference type="PANTHER" id="PTHR43547:SF2">
    <property type="entry name" value="HYBRID SIGNAL TRANSDUCTION HISTIDINE KINASE C"/>
    <property type="match status" value="1"/>
</dbReference>
<evidence type="ECO:0000256" key="1">
    <source>
        <dbReference type="ARBA" id="ARBA00022553"/>
    </source>
</evidence>
<dbReference type="AlphaFoldDB" id="A0A0F9GD12"/>
<dbReference type="SUPFAM" id="SSF63829">
    <property type="entry name" value="Calcium-dependent phosphotriesterase"/>
    <property type="match status" value="1"/>
</dbReference>
<proteinExistence type="predicted"/>